<evidence type="ECO:0000256" key="1">
    <source>
        <dbReference type="ARBA" id="ARBA00004651"/>
    </source>
</evidence>
<protein>
    <recommendedName>
        <fullName evidence="7">Na+/H+ antiporter NhaC-like C-terminal domain-containing protein</fullName>
    </recommendedName>
</protein>
<keyword evidence="3 6" id="KW-0812">Transmembrane</keyword>
<keyword evidence="4 6" id="KW-1133">Transmembrane helix</keyword>
<proteinExistence type="predicted"/>
<keyword evidence="5 6" id="KW-0472">Membrane</keyword>
<dbReference type="Pfam" id="PF03553">
    <property type="entry name" value="Na_H_antiporter"/>
    <property type="match status" value="1"/>
</dbReference>
<evidence type="ECO:0000256" key="2">
    <source>
        <dbReference type="ARBA" id="ARBA00022475"/>
    </source>
</evidence>
<dbReference type="EMBL" id="CP026721">
    <property type="protein sequence ID" value="QAV33278.1"/>
    <property type="molecule type" value="Genomic_DNA"/>
</dbReference>
<gene>
    <name evidence="8" type="ORF">CBS1_05785</name>
</gene>
<feature type="domain" description="Na+/H+ antiporter NhaC-like C-terminal" evidence="7">
    <location>
        <begin position="20"/>
        <end position="199"/>
    </location>
</feature>
<keyword evidence="2" id="KW-1003">Cell membrane</keyword>
<dbReference type="Proteomes" id="UP000288947">
    <property type="component" value="Chromosome"/>
</dbReference>
<dbReference type="PANTHER" id="PTHR43478">
    <property type="entry name" value="NA+/H+ ANTIPORTER-RELATED"/>
    <property type="match status" value="1"/>
</dbReference>
<sequence>MPGKPFKRKVIKNSFHHIPSIGLLFAFCIANHPISFKLMDISETFKTIVDGFKLMLLTCTILVLAWSIGSVTKDVDLSGFVVSSIKEGTSFSLVPGIIFIVGALISFATGTSWGTMAILTPIAIPIAYKLAGDAWLSVTVMSGVVFAGSIFGDHCSPISDTTVLSSTFASCDHMDHVNTQLPYAVFTAFVSLIMFILYGSFKISPFVLIFIGLVLIIALARVLHVYSLRRYQFSEKTYAGS</sequence>
<evidence type="ECO:0000259" key="7">
    <source>
        <dbReference type="Pfam" id="PF03553"/>
    </source>
</evidence>
<organism evidence="8 9">
    <name type="scientific">Fervidobacterium changbaicum</name>
    <dbReference type="NCBI Taxonomy" id="310769"/>
    <lineage>
        <taxon>Bacteria</taxon>
        <taxon>Thermotogati</taxon>
        <taxon>Thermotogota</taxon>
        <taxon>Thermotogae</taxon>
        <taxon>Thermotogales</taxon>
        <taxon>Fervidobacteriaceae</taxon>
        <taxon>Fervidobacterium</taxon>
    </lineage>
</organism>
<evidence type="ECO:0000313" key="9">
    <source>
        <dbReference type="Proteomes" id="UP000288947"/>
    </source>
</evidence>
<feature type="transmembrane region" description="Helical" evidence="6">
    <location>
        <begin position="183"/>
        <end position="201"/>
    </location>
</feature>
<evidence type="ECO:0000256" key="4">
    <source>
        <dbReference type="ARBA" id="ARBA00022989"/>
    </source>
</evidence>
<feature type="transmembrane region" description="Helical" evidence="6">
    <location>
        <begin position="93"/>
        <end position="114"/>
    </location>
</feature>
<evidence type="ECO:0000313" key="8">
    <source>
        <dbReference type="EMBL" id="QAV33278.1"/>
    </source>
</evidence>
<dbReference type="PANTHER" id="PTHR43478:SF1">
    <property type="entry name" value="NA+_H+ ANTIPORTER NHAC-LIKE C-TERMINAL DOMAIN-CONTAINING PROTEIN"/>
    <property type="match status" value="1"/>
</dbReference>
<evidence type="ECO:0000256" key="5">
    <source>
        <dbReference type="ARBA" id="ARBA00023136"/>
    </source>
</evidence>
<evidence type="ECO:0000256" key="3">
    <source>
        <dbReference type="ARBA" id="ARBA00022692"/>
    </source>
</evidence>
<comment type="subcellular location">
    <subcellularLocation>
        <location evidence="1">Cell membrane</location>
        <topology evidence="1">Multi-pass membrane protein</topology>
    </subcellularLocation>
</comment>
<dbReference type="InterPro" id="IPR018461">
    <property type="entry name" value="Na/H_Antiport_NhaC-like_C"/>
</dbReference>
<feature type="transmembrane region" description="Helical" evidence="6">
    <location>
        <begin position="207"/>
        <end position="226"/>
    </location>
</feature>
<feature type="transmembrane region" description="Helical" evidence="6">
    <location>
        <begin position="51"/>
        <end position="72"/>
    </location>
</feature>
<feature type="transmembrane region" description="Helical" evidence="6">
    <location>
        <begin position="21"/>
        <end position="39"/>
    </location>
</feature>
<name>A0ABX5QSB4_9BACT</name>
<reference evidence="8 9" key="1">
    <citation type="submission" date="2018-01" db="EMBL/GenBank/DDBJ databases">
        <title>The whole genome sequencing and assembly of Fervidobacterium changbaicum CBS-1 strain.</title>
        <authorList>
            <person name="Kim J.-Y."/>
            <person name="Park M.-K."/>
            <person name="Yi H."/>
            <person name="Bahn Y.-S."/>
            <person name="Kim J.F."/>
            <person name="Lee D.-W."/>
        </authorList>
    </citation>
    <scope>NUCLEOTIDE SEQUENCE [LARGE SCALE GENOMIC DNA]</scope>
    <source>
        <strain evidence="8 9">CBS-1</strain>
    </source>
</reference>
<accession>A0ABX5QSB4</accession>
<keyword evidence="9" id="KW-1185">Reference proteome</keyword>
<evidence type="ECO:0000256" key="6">
    <source>
        <dbReference type="SAM" id="Phobius"/>
    </source>
</evidence>
<feature type="transmembrane region" description="Helical" evidence="6">
    <location>
        <begin position="134"/>
        <end position="152"/>
    </location>
</feature>